<keyword evidence="1" id="KW-0812">Transmembrane</keyword>
<name>A0A8J6NVM4_9BACT</name>
<sequence length="165" mass="18679">MKKDWKYYLGLSLFIYSFLPFSIVAVLPFMGMTFAQLGLFAVVFLASGEIALLCSAALLGKEFLATLKKKIMALFKRTHEPKPISRSMHRFGITLLIASTLPYYAVLVYLLFFAHREAEINFLAWTMVAGEAACIAGLFILGGQFWDRLKHLFLWPGEEMENAKP</sequence>
<accession>A0A8J6NVM4</accession>
<evidence type="ECO:0000256" key="1">
    <source>
        <dbReference type="SAM" id="Phobius"/>
    </source>
</evidence>
<feature type="transmembrane region" description="Helical" evidence="1">
    <location>
        <begin position="37"/>
        <end position="60"/>
    </location>
</feature>
<evidence type="ECO:0000313" key="3">
    <source>
        <dbReference type="Proteomes" id="UP000605201"/>
    </source>
</evidence>
<dbReference type="EMBL" id="JACNIG010000065">
    <property type="protein sequence ID" value="MBC8430645.1"/>
    <property type="molecule type" value="Genomic_DNA"/>
</dbReference>
<dbReference type="InterPro" id="IPR047961">
    <property type="entry name" value="Transp_suffix-like"/>
</dbReference>
<proteinExistence type="predicted"/>
<dbReference type="NCBIfam" id="NF033684">
    <property type="entry name" value="suffix_2_RND"/>
    <property type="match status" value="1"/>
</dbReference>
<dbReference type="Proteomes" id="UP000605201">
    <property type="component" value="Unassembled WGS sequence"/>
</dbReference>
<keyword evidence="1" id="KW-1133">Transmembrane helix</keyword>
<feature type="transmembrane region" description="Helical" evidence="1">
    <location>
        <begin position="91"/>
        <end position="114"/>
    </location>
</feature>
<comment type="caution">
    <text evidence="2">The sequence shown here is derived from an EMBL/GenBank/DDBJ whole genome shotgun (WGS) entry which is preliminary data.</text>
</comment>
<protein>
    <submittedName>
        <fullName evidence="2">Transporter suffix domain-containing protein</fullName>
    </submittedName>
</protein>
<feature type="transmembrane region" description="Helical" evidence="1">
    <location>
        <begin position="7"/>
        <end position="31"/>
    </location>
</feature>
<keyword evidence="1" id="KW-0472">Membrane</keyword>
<evidence type="ECO:0000313" key="2">
    <source>
        <dbReference type="EMBL" id="MBC8430645.1"/>
    </source>
</evidence>
<gene>
    <name evidence="2" type="ORF">H8D96_01875</name>
</gene>
<organism evidence="2 3">
    <name type="scientific">Candidatus Desulfatibia vada</name>
    <dbReference type="NCBI Taxonomy" id="2841696"/>
    <lineage>
        <taxon>Bacteria</taxon>
        <taxon>Pseudomonadati</taxon>
        <taxon>Thermodesulfobacteriota</taxon>
        <taxon>Desulfobacteria</taxon>
        <taxon>Desulfobacterales</taxon>
        <taxon>Desulfobacterales incertae sedis</taxon>
        <taxon>Candidatus Desulfatibia</taxon>
    </lineage>
</organism>
<feature type="transmembrane region" description="Helical" evidence="1">
    <location>
        <begin position="120"/>
        <end position="141"/>
    </location>
</feature>
<reference evidence="2 3" key="1">
    <citation type="submission" date="2020-08" db="EMBL/GenBank/DDBJ databases">
        <title>Bridging the membrane lipid divide: bacteria of the FCB group superphylum have the potential to synthesize archaeal ether lipids.</title>
        <authorList>
            <person name="Villanueva L."/>
            <person name="Von Meijenfeldt F.A.B."/>
            <person name="Westbye A.B."/>
            <person name="Yadav S."/>
            <person name="Hopmans E.C."/>
            <person name="Dutilh B.E."/>
            <person name="Sinninghe Damste J.S."/>
        </authorList>
    </citation>
    <scope>NUCLEOTIDE SEQUENCE [LARGE SCALE GENOMIC DNA]</scope>
    <source>
        <strain evidence="2">NIOZ-UU17</strain>
    </source>
</reference>
<dbReference type="AlphaFoldDB" id="A0A8J6NVM4"/>